<keyword evidence="5 9" id="KW-1133">Transmembrane helix</keyword>
<dbReference type="InterPro" id="IPR010908">
    <property type="entry name" value="Longin_dom"/>
</dbReference>
<dbReference type="SUPFAM" id="SSF64356">
    <property type="entry name" value="SNARE-like"/>
    <property type="match status" value="1"/>
</dbReference>
<dbReference type="GO" id="GO:0016020">
    <property type="term" value="C:membrane"/>
    <property type="evidence" value="ECO:0007669"/>
    <property type="project" value="InterPro"/>
</dbReference>
<dbReference type="GO" id="GO:0016192">
    <property type="term" value="P:vesicle-mediated transport"/>
    <property type="evidence" value="ECO:0007669"/>
    <property type="project" value="InterPro"/>
</dbReference>
<accession>A0A067CLS0</accession>
<dbReference type="VEuPathDB" id="FungiDB:SPRG_20379"/>
<dbReference type="GO" id="GO:0015031">
    <property type="term" value="P:protein transport"/>
    <property type="evidence" value="ECO:0007669"/>
    <property type="project" value="UniProtKB-KW"/>
</dbReference>
<evidence type="ECO:0000259" key="10">
    <source>
        <dbReference type="PROSITE" id="PS50859"/>
    </source>
</evidence>
<evidence type="ECO:0000256" key="5">
    <source>
        <dbReference type="ARBA" id="ARBA00022989"/>
    </source>
</evidence>
<sequence>MADKKALLAKLARAQMAALEEHVQIYHECVSGTIALTGAHPLTNQVAVAVDDDLRISRKKAFYSKTPSTLPSGFVQDLFATACNGKGVVASAKKMQVALAALKRTSANLSTEERTQAAMLVYASLECWRVKAEAAPKYEERFADFCAAHDPYIKMFMEWIADGSDDRKHGSVSEQELAMVLVKMISDYLPSDARERKKTLRRLRDFKDIPNLKTQLREVKQTIQELEDPAIQVEEILQHVRIRRITTSHGEERYRCKYVNGEVFCAMRSELECAKFVRAKCIEDRVSWRDDDVKFLAVARVAHKSIISNHVHTKGGKKDGARFADVAAKVLSSPTWATEVSPNSRHALAFDGLKLHFMLDSGNFVYFAVTAGDYPIRIAHQMINDMETQFVASFATEALTLKKDQTVGSDCAKVLAMIAATYEDRTKIDKLSLVKLQVEGVKDTIRNSIGITLSNGEKLETLEQKSSELSDNAKIFHKGATDLHRQMRLRKLRLFAAIGVSIVLVVILVLYVLGVFSTESSNKSLRRLRLV</sequence>
<comment type="similarity">
    <text evidence="1">Belongs to the synaptobrevin family.</text>
</comment>
<comment type="subcellular location">
    <subcellularLocation>
        <location evidence="7">Endomembrane system</location>
        <topology evidence="7">Single-pass type IV membrane protein</topology>
    </subcellularLocation>
</comment>
<name>A0A067CLS0_SAPPC</name>
<dbReference type="Proteomes" id="UP000030745">
    <property type="component" value="Unassembled WGS sequence"/>
</dbReference>
<dbReference type="CDD" id="cd15843">
    <property type="entry name" value="R-SNARE"/>
    <property type="match status" value="1"/>
</dbReference>
<dbReference type="OrthoDB" id="190375at2759"/>
<keyword evidence="8" id="KW-0175">Coiled coil</keyword>
<feature type="domain" description="Longin" evidence="10">
    <location>
        <begin position="297"/>
        <end position="395"/>
    </location>
</feature>
<evidence type="ECO:0000256" key="2">
    <source>
        <dbReference type="ARBA" id="ARBA00022448"/>
    </source>
</evidence>
<dbReference type="GeneID" id="24141532"/>
<dbReference type="InterPro" id="IPR051097">
    <property type="entry name" value="Synaptobrevin-like_transport"/>
</dbReference>
<keyword evidence="13" id="KW-1185">Reference proteome</keyword>
<keyword evidence="3 9" id="KW-0812">Transmembrane</keyword>
<gene>
    <name evidence="12" type="ORF">SPRG_20379</name>
</gene>
<dbReference type="PANTHER" id="PTHR21136:SF168">
    <property type="entry name" value="VESICLE-ASSOCIATED MEMBRANE PROTEIN 9"/>
    <property type="match status" value="1"/>
</dbReference>
<reference evidence="12 13" key="1">
    <citation type="journal article" date="2013" name="PLoS Genet.">
        <title>Distinctive expansion of potential virulence genes in the genome of the oomycete fish pathogen Saprolegnia parasitica.</title>
        <authorList>
            <person name="Jiang R.H."/>
            <person name="de Bruijn I."/>
            <person name="Haas B.J."/>
            <person name="Belmonte R."/>
            <person name="Lobach L."/>
            <person name="Christie J."/>
            <person name="van den Ackerveken G."/>
            <person name="Bottin A."/>
            <person name="Bulone V."/>
            <person name="Diaz-Moreno S.M."/>
            <person name="Dumas B."/>
            <person name="Fan L."/>
            <person name="Gaulin E."/>
            <person name="Govers F."/>
            <person name="Grenville-Briggs L.J."/>
            <person name="Horner N.R."/>
            <person name="Levin J.Z."/>
            <person name="Mammella M."/>
            <person name="Meijer H.J."/>
            <person name="Morris P."/>
            <person name="Nusbaum C."/>
            <person name="Oome S."/>
            <person name="Phillips A.J."/>
            <person name="van Rooyen D."/>
            <person name="Rzeszutek E."/>
            <person name="Saraiva M."/>
            <person name="Secombes C.J."/>
            <person name="Seidl M.F."/>
            <person name="Snel B."/>
            <person name="Stassen J.H."/>
            <person name="Sykes S."/>
            <person name="Tripathy S."/>
            <person name="van den Berg H."/>
            <person name="Vega-Arreguin J.C."/>
            <person name="Wawra S."/>
            <person name="Young S.K."/>
            <person name="Zeng Q."/>
            <person name="Dieguez-Uribeondo J."/>
            <person name="Russ C."/>
            <person name="Tyler B.M."/>
            <person name="van West P."/>
        </authorList>
    </citation>
    <scope>NUCLEOTIDE SEQUENCE [LARGE SCALE GENOMIC DNA]</scope>
    <source>
        <strain evidence="12 13">CBS 223.65</strain>
    </source>
</reference>
<dbReference type="InterPro" id="IPR011012">
    <property type="entry name" value="Longin-like_dom_sf"/>
</dbReference>
<dbReference type="GO" id="GO:0005737">
    <property type="term" value="C:cytoplasm"/>
    <property type="evidence" value="ECO:0007669"/>
    <property type="project" value="UniProtKB-ARBA"/>
</dbReference>
<dbReference type="CDD" id="cd14824">
    <property type="entry name" value="Longin"/>
    <property type="match status" value="1"/>
</dbReference>
<dbReference type="KEGG" id="spar:SPRG_20379"/>
<evidence type="ECO:0000313" key="13">
    <source>
        <dbReference type="Proteomes" id="UP000030745"/>
    </source>
</evidence>
<dbReference type="Pfam" id="PF00957">
    <property type="entry name" value="Synaptobrevin"/>
    <property type="match status" value="1"/>
</dbReference>
<protein>
    <recommendedName>
        <fullName evidence="14">V-SNARE coiled-coil homology domain-containing protein</fullName>
    </recommendedName>
</protein>
<evidence type="ECO:0000256" key="9">
    <source>
        <dbReference type="SAM" id="Phobius"/>
    </source>
</evidence>
<dbReference type="SUPFAM" id="SSF58038">
    <property type="entry name" value="SNARE fusion complex"/>
    <property type="match status" value="1"/>
</dbReference>
<evidence type="ECO:0000256" key="6">
    <source>
        <dbReference type="ARBA" id="ARBA00023136"/>
    </source>
</evidence>
<evidence type="ECO:0000256" key="1">
    <source>
        <dbReference type="ARBA" id="ARBA00008025"/>
    </source>
</evidence>
<evidence type="ECO:0000256" key="3">
    <source>
        <dbReference type="ARBA" id="ARBA00022692"/>
    </source>
</evidence>
<dbReference type="InterPro" id="IPR001388">
    <property type="entry name" value="Synaptobrevin-like"/>
</dbReference>
<feature type="domain" description="V-SNARE coiled-coil homology" evidence="11">
    <location>
        <begin position="430"/>
        <end position="490"/>
    </location>
</feature>
<dbReference type="InterPro" id="IPR042855">
    <property type="entry name" value="V_SNARE_CC"/>
</dbReference>
<evidence type="ECO:0000259" key="11">
    <source>
        <dbReference type="PROSITE" id="PS50892"/>
    </source>
</evidence>
<dbReference type="RefSeq" id="XP_012201609.1">
    <property type="nucleotide sequence ID" value="XM_012346219.1"/>
</dbReference>
<evidence type="ECO:0008006" key="14">
    <source>
        <dbReference type="Google" id="ProtNLM"/>
    </source>
</evidence>
<dbReference type="PANTHER" id="PTHR21136">
    <property type="entry name" value="SNARE PROTEINS"/>
    <property type="match status" value="1"/>
</dbReference>
<dbReference type="PROSITE" id="PS50892">
    <property type="entry name" value="V_SNARE"/>
    <property type="match status" value="1"/>
</dbReference>
<feature type="transmembrane region" description="Helical" evidence="9">
    <location>
        <begin position="494"/>
        <end position="516"/>
    </location>
</feature>
<dbReference type="GO" id="GO:0012505">
    <property type="term" value="C:endomembrane system"/>
    <property type="evidence" value="ECO:0007669"/>
    <property type="project" value="UniProtKB-SubCell"/>
</dbReference>
<proteinExistence type="inferred from homology"/>
<organism evidence="12 13">
    <name type="scientific">Saprolegnia parasitica (strain CBS 223.65)</name>
    <dbReference type="NCBI Taxonomy" id="695850"/>
    <lineage>
        <taxon>Eukaryota</taxon>
        <taxon>Sar</taxon>
        <taxon>Stramenopiles</taxon>
        <taxon>Oomycota</taxon>
        <taxon>Saprolegniomycetes</taxon>
        <taxon>Saprolegniales</taxon>
        <taxon>Saprolegniaceae</taxon>
        <taxon>Saprolegnia</taxon>
    </lineage>
</organism>
<evidence type="ECO:0000256" key="8">
    <source>
        <dbReference type="PROSITE-ProRule" id="PRU00290"/>
    </source>
</evidence>
<dbReference type="PRINTS" id="PR00219">
    <property type="entry name" value="SYNAPTOBREVN"/>
</dbReference>
<evidence type="ECO:0000256" key="4">
    <source>
        <dbReference type="ARBA" id="ARBA00022927"/>
    </source>
</evidence>
<keyword evidence="6 9" id="KW-0472">Membrane</keyword>
<keyword evidence="4" id="KW-0653">Protein transport</keyword>
<evidence type="ECO:0000313" key="12">
    <source>
        <dbReference type="EMBL" id="KDO27737.1"/>
    </source>
</evidence>
<dbReference type="Gene3D" id="3.30.450.50">
    <property type="entry name" value="Longin domain"/>
    <property type="match status" value="1"/>
</dbReference>
<dbReference type="PROSITE" id="PS50859">
    <property type="entry name" value="LONGIN"/>
    <property type="match status" value="1"/>
</dbReference>
<dbReference type="AlphaFoldDB" id="A0A067CLS0"/>
<dbReference type="Gene3D" id="1.20.5.110">
    <property type="match status" value="1"/>
</dbReference>
<dbReference type="STRING" id="695850.A0A067CLS0"/>
<evidence type="ECO:0000256" key="7">
    <source>
        <dbReference type="ARBA" id="ARBA00046280"/>
    </source>
</evidence>
<keyword evidence="2" id="KW-0813">Transport</keyword>
<dbReference type="EMBL" id="KK583215">
    <property type="protein sequence ID" value="KDO27737.1"/>
    <property type="molecule type" value="Genomic_DNA"/>
</dbReference>